<comment type="catalytic activity">
    <reaction evidence="1 7">
        <text>D-glucuronate = D-fructuronate</text>
        <dbReference type="Rhea" id="RHEA:13049"/>
        <dbReference type="ChEBI" id="CHEBI:58720"/>
        <dbReference type="ChEBI" id="CHEBI:59863"/>
        <dbReference type="EC" id="5.3.1.12"/>
    </reaction>
</comment>
<accession>A0A1I1F246</accession>
<evidence type="ECO:0000256" key="5">
    <source>
        <dbReference type="ARBA" id="ARBA00020555"/>
    </source>
</evidence>
<dbReference type="OrthoDB" id="9766564at2"/>
<evidence type="ECO:0000256" key="7">
    <source>
        <dbReference type="HAMAP-Rule" id="MF_00675"/>
    </source>
</evidence>
<name>A0A1I1F246_BREAD</name>
<evidence type="ECO:0000256" key="6">
    <source>
        <dbReference type="ARBA" id="ARBA00023235"/>
    </source>
</evidence>
<comment type="pathway">
    <text evidence="2 7">Carbohydrate metabolism; pentose and glucuronate interconversion.</text>
</comment>
<evidence type="ECO:0000256" key="1">
    <source>
        <dbReference type="ARBA" id="ARBA00001165"/>
    </source>
</evidence>
<keyword evidence="6 7" id="KW-0413">Isomerase</keyword>
<evidence type="ECO:0000256" key="2">
    <source>
        <dbReference type="ARBA" id="ARBA00004892"/>
    </source>
</evidence>
<dbReference type="EMBL" id="FOKY01000023">
    <property type="protein sequence ID" value="SFB93036.1"/>
    <property type="molecule type" value="Genomic_DNA"/>
</dbReference>
<dbReference type="GO" id="GO:0042840">
    <property type="term" value="P:D-glucuronate catabolic process"/>
    <property type="evidence" value="ECO:0007669"/>
    <property type="project" value="TreeGrafter"/>
</dbReference>
<gene>
    <name evidence="7" type="primary">uxaC</name>
    <name evidence="8" type="ORF">SAMN02745150_01359</name>
</gene>
<dbReference type="EC" id="5.3.1.12" evidence="4 7"/>
<dbReference type="NCBIfam" id="NF002794">
    <property type="entry name" value="PRK02925.1"/>
    <property type="match status" value="1"/>
</dbReference>
<dbReference type="PANTHER" id="PTHR30068">
    <property type="entry name" value="URONATE ISOMERASE"/>
    <property type="match status" value="1"/>
</dbReference>
<organism evidence="8 9">
    <name type="scientific">Brevinema andersonii</name>
    <dbReference type="NCBI Taxonomy" id="34097"/>
    <lineage>
        <taxon>Bacteria</taxon>
        <taxon>Pseudomonadati</taxon>
        <taxon>Spirochaetota</taxon>
        <taxon>Spirochaetia</taxon>
        <taxon>Brevinematales</taxon>
        <taxon>Brevinemataceae</taxon>
        <taxon>Brevinema</taxon>
    </lineage>
</organism>
<proteinExistence type="inferred from homology"/>
<comment type="similarity">
    <text evidence="3 7">Belongs to the metallo-dependent hydrolases superfamily. Uronate isomerase family.</text>
</comment>
<dbReference type="STRING" id="34097.SAMN02745150_01359"/>
<dbReference type="GO" id="GO:0008880">
    <property type="term" value="F:glucuronate isomerase activity"/>
    <property type="evidence" value="ECO:0007669"/>
    <property type="project" value="UniProtKB-UniRule"/>
</dbReference>
<sequence>MKTFITDSFLLHSDIAGTLYHDFAEDMPIVDYHSHLSPLEIAQDRHYRSITELWLEGDHYKWRAMRTAGINENLITGSRGKSEFDKEVFHAWASVVPQTLGNPLYHWTHLELLRYFNVDELFNSHSADKIYDQTNEMIADDSFSTQNLIKKFQVEFVGTTDDPIDSLEYHKQLQDINFECHVKPSWRPDKIIKIEGEAFSQYIEALGKTVNIEIRNLQDLIEVITQRILYFQDRGCSIADHGLDEFVFIKNFDYNVAVGTFEKALSGNMLDENEILHYKSWILTFLGQQYSKLNWVMQLHIGALRNNNSLMLRKLGPDSGFDSINDKNYAPELSAYLDTLNNDGSLPKTILYCLNPRDNEMIAAMIGNFQGGEIAKIQFGSGWWFNDQKNGMYCQMNTLAALGLLPRFVGMLTDSRSFLSFPRHEYFRRILCNLIGTWVEQGEAPNDLNYLGTIIKDICYNNAVNYFGIK</sequence>
<dbReference type="Gene3D" id="3.20.20.140">
    <property type="entry name" value="Metal-dependent hydrolases"/>
    <property type="match status" value="1"/>
</dbReference>
<keyword evidence="9" id="KW-1185">Reference proteome</keyword>
<dbReference type="InterPro" id="IPR003766">
    <property type="entry name" value="Uronate_isomerase"/>
</dbReference>
<dbReference type="RefSeq" id="WP_092319965.1">
    <property type="nucleotide sequence ID" value="NZ_FOKY01000023.1"/>
</dbReference>
<dbReference type="InterPro" id="IPR032466">
    <property type="entry name" value="Metal_Hydrolase"/>
</dbReference>
<dbReference type="AlphaFoldDB" id="A0A1I1F246"/>
<evidence type="ECO:0000256" key="3">
    <source>
        <dbReference type="ARBA" id="ARBA00008397"/>
    </source>
</evidence>
<dbReference type="Proteomes" id="UP000240042">
    <property type="component" value="Unassembled WGS sequence"/>
</dbReference>
<dbReference type="UniPathway" id="UPA00246"/>
<dbReference type="GO" id="GO:0019698">
    <property type="term" value="P:D-galacturonate catabolic process"/>
    <property type="evidence" value="ECO:0007669"/>
    <property type="project" value="TreeGrafter"/>
</dbReference>
<evidence type="ECO:0000313" key="9">
    <source>
        <dbReference type="Proteomes" id="UP000240042"/>
    </source>
</evidence>
<evidence type="ECO:0000313" key="8">
    <source>
        <dbReference type="EMBL" id="SFB93036.1"/>
    </source>
</evidence>
<dbReference type="SUPFAM" id="SSF51556">
    <property type="entry name" value="Metallo-dependent hydrolases"/>
    <property type="match status" value="1"/>
</dbReference>
<dbReference type="Pfam" id="PF02614">
    <property type="entry name" value="UxaC"/>
    <property type="match status" value="1"/>
</dbReference>
<evidence type="ECO:0000256" key="4">
    <source>
        <dbReference type="ARBA" id="ARBA00012546"/>
    </source>
</evidence>
<dbReference type="Gene3D" id="1.10.2020.10">
    <property type="entry name" value="uronate isomerase, domain 2, chain A"/>
    <property type="match status" value="1"/>
</dbReference>
<reference evidence="9" key="1">
    <citation type="submission" date="2016-10" db="EMBL/GenBank/DDBJ databases">
        <authorList>
            <person name="Varghese N."/>
            <person name="Submissions S."/>
        </authorList>
    </citation>
    <scope>NUCLEOTIDE SEQUENCE [LARGE SCALE GENOMIC DNA]</scope>
    <source>
        <strain evidence="9">ATCC 43811</strain>
    </source>
</reference>
<protein>
    <recommendedName>
        <fullName evidence="5 7">Uronate isomerase</fullName>
        <ecNumber evidence="4 7">5.3.1.12</ecNumber>
    </recommendedName>
    <alternativeName>
        <fullName evidence="7">Glucuronate isomerase</fullName>
    </alternativeName>
    <alternativeName>
        <fullName evidence="7">Uronic isomerase</fullName>
    </alternativeName>
</protein>
<dbReference type="PANTHER" id="PTHR30068:SF4">
    <property type="entry name" value="URONATE ISOMERASE"/>
    <property type="match status" value="1"/>
</dbReference>
<comment type="catalytic activity">
    <reaction evidence="7">
        <text>aldehydo-D-galacturonate = keto-D-tagaturonate</text>
        <dbReference type="Rhea" id="RHEA:27702"/>
        <dbReference type="ChEBI" id="CHEBI:12952"/>
        <dbReference type="ChEBI" id="CHEBI:17886"/>
    </reaction>
</comment>
<dbReference type="HAMAP" id="MF_00675">
    <property type="entry name" value="UxaC"/>
    <property type="match status" value="1"/>
</dbReference>